<evidence type="ECO:0000313" key="2">
    <source>
        <dbReference type="EMBL" id="ADY36043.1"/>
    </source>
</evidence>
<dbReference type="HOGENOM" id="CLU_085002_2_0_10"/>
<dbReference type="EMBL" id="CP002530">
    <property type="protein sequence ID" value="ADY36043.1"/>
    <property type="molecule type" value="Genomic_DNA"/>
</dbReference>
<feature type="signal peptide" evidence="1">
    <location>
        <begin position="1"/>
        <end position="18"/>
    </location>
</feature>
<feature type="chain" id="PRO_5003258943" description="DUF3575 domain-containing protein" evidence="1">
    <location>
        <begin position="19"/>
        <end position="190"/>
    </location>
</feature>
<dbReference type="AlphaFoldDB" id="F0QZ14"/>
<protein>
    <recommendedName>
        <fullName evidence="4">DUF3575 domain-containing protein</fullName>
    </recommendedName>
</protein>
<dbReference type="InterPro" id="IPR021958">
    <property type="entry name" value="DUF3575"/>
</dbReference>
<dbReference type="RefSeq" id="WP_013617474.1">
    <property type="nucleotide sequence ID" value="NC_015164.1"/>
</dbReference>
<dbReference type="Proteomes" id="UP000007486">
    <property type="component" value="Chromosome"/>
</dbReference>
<sequence length="190" mass="21421">MKRLISILFVCLAISVSAQKVALKTNVLYDATATINAGIEIGLAPKWSLDVSGNLNAWDMSHGRKWKHWLAQPEARYWFCNSFSGHFLGFHAHGGQYNVGNLDNSIMFLGSDLSKLSDSRYEGWFAGAGVAYGYTWILNKHWNFEMEIGIGYAYTKFDRYPCAWCGEKLDSGDHHYFGPTKAAINLVYVF</sequence>
<evidence type="ECO:0000256" key="1">
    <source>
        <dbReference type="SAM" id="SignalP"/>
    </source>
</evidence>
<dbReference type="Pfam" id="PF12099">
    <property type="entry name" value="DUF3575"/>
    <property type="match status" value="1"/>
</dbReference>
<evidence type="ECO:0008006" key="4">
    <source>
        <dbReference type="Google" id="ProtNLM"/>
    </source>
</evidence>
<evidence type="ECO:0000313" key="3">
    <source>
        <dbReference type="Proteomes" id="UP000007486"/>
    </source>
</evidence>
<dbReference type="eggNOG" id="COG2885">
    <property type="taxonomic scope" value="Bacteria"/>
</dbReference>
<gene>
    <name evidence="2" type="ordered locus">Bacsa_1471</name>
</gene>
<dbReference type="STRING" id="667015.Bacsa_1471"/>
<keyword evidence="3" id="KW-1185">Reference proteome</keyword>
<dbReference type="OrthoDB" id="1060107at2"/>
<accession>F0QZ14</accession>
<dbReference type="SUPFAM" id="SSF103515">
    <property type="entry name" value="Autotransporter"/>
    <property type="match status" value="1"/>
</dbReference>
<reference evidence="2 3" key="1">
    <citation type="journal article" date="2011" name="Stand. Genomic Sci.">
        <title>Complete genome sequence of Bacteroides salanitronis type strain (BL78).</title>
        <authorList>
            <person name="Gronow S."/>
            <person name="Held B."/>
            <person name="Lucas S."/>
            <person name="Lapidus A."/>
            <person name="Del Rio T.G."/>
            <person name="Nolan M."/>
            <person name="Tice H."/>
            <person name="Deshpande S."/>
            <person name="Cheng J.F."/>
            <person name="Pitluck S."/>
            <person name="Liolios K."/>
            <person name="Pagani I."/>
            <person name="Ivanova N."/>
            <person name="Mavromatis K."/>
            <person name="Pati A."/>
            <person name="Tapia R."/>
            <person name="Han C."/>
            <person name="Goodwin L."/>
            <person name="Chen A."/>
            <person name="Palaniappan K."/>
            <person name="Land M."/>
            <person name="Hauser L."/>
            <person name="Chang Y.J."/>
            <person name="Jeffries C.D."/>
            <person name="Brambilla E.M."/>
            <person name="Rohde M."/>
            <person name="Goker M."/>
            <person name="Detter J.C."/>
            <person name="Woyke T."/>
            <person name="Bristow J."/>
            <person name="Markowitz V."/>
            <person name="Hugenholtz P."/>
            <person name="Kyrpides N.C."/>
            <person name="Klenk H.P."/>
            <person name="Eisen J.A."/>
        </authorList>
    </citation>
    <scope>NUCLEOTIDE SEQUENCE [LARGE SCALE GENOMIC DNA]</scope>
    <source>
        <strain evidence="2 3">DSM 18170</strain>
    </source>
</reference>
<name>F0QZ14_PHOSB</name>
<organism evidence="2 3">
    <name type="scientific">Phocaeicola salanitronis (strain DSM 18170 / JCM 13657 / CCUG 60908 / BL78)</name>
    <name type="common">Bacteroides salanitronis</name>
    <dbReference type="NCBI Taxonomy" id="667015"/>
    <lineage>
        <taxon>Bacteria</taxon>
        <taxon>Pseudomonadati</taxon>
        <taxon>Bacteroidota</taxon>
        <taxon>Bacteroidia</taxon>
        <taxon>Bacteroidales</taxon>
        <taxon>Bacteroidaceae</taxon>
        <taxon>Phocaeicola</taxon>
    </lineage>
</organism>
<dbReference type="KEGG" id="bsa:Bacsa_1471"/>
<dbReference type="Gene3D" id="2.40.128.130">
    <property type="entry name" value="Autotransporter beta-domain"/>
    <property type="match status" value="1"/>
</dbReference>
<keyword evidence="1" id="KW-0732">Signal</keyword>
<proteinExistence type="predicted"/>
<dbReference type="InterPro" id="IPR036709">
    <property type="entry name" value="Autotransporte_beta_dom_sf"/>
</dbReference>